<gene>
    <name evidence="4" type="ORF">SA3R_07285</name>
</gene>
<evidence type="ECO:0000256" key="1">
    <source>
        <dbReference type="ARBA" id="ARBA00023015"/>
    </source>
</evidence>
<accession>A0A8E1S0M7</accession>
<evidence type="ECO:0008006" key="6">
    <source>
        <dbReference type="Google" id="ProtNLM"/>
    </source>
</evidence>
<dbReference type="Proteomes" id="UP000071979">
    <property type="component" value="Unassembled WGS sequence"/>
</dbReference>
<organism evidence="4 5">
    <name type="scientific">Pantoea dispersa</name>
    <dbReference type="NCBI Taxonomy" id="59814"/>
    <lineage>
        <taxon>Bacteria</taxon>
        <taxon>Pseudomonadati</taxon>
        <taxon>Pseudomonadota</taxon>
        <taxon>Gammaproteobacteria</taxon>
        <taxon>Enterobacterales</taxon>
        <taxon>Erwiniaceae</taxon>
        <taxon>Pantoea</taxon>
    </lineage>
</organism>
<comment type="caution">
    <text evidence="4">The sequence shown here is derived from an EMBL/GenBank/DDBJ whole genome shotgun (WGS) entry which is preliminary data.</text>
</comment>
<evidence type="ECO:0000313" key="4">
    <source>
        <dbReference type="EMBL" id="KTS68495.1"/>
    </source>
</evidence>
<keyword evidence="1" id="KW-0805">Transcription regulation</keyword>
<dbReference type="Pfam" id="PF03589">
    <property type="entry name" value="Antiterm"/>
    <property type="match status" value="2"/>
</dbReference>
<name>A0A8E1S0M7_9GAMM</name>
<dbReference type="EMBL" id="LDSE01000011">
    <property type="protein sequence ID" value="KTS68495.1"/>
    <property type="molecule type" value="Genomic_DNA"/>
</dbReference>
<evidence type="ECO:0000256" key="2">
    <source>
        <dbReference type="ARBA" id="ARBA00023125"/>
    </source>
</evidence>
<dbReference type="AlphaFoldDB" id="A0A8E1S0M7"/>
<dbReference type="InterPro" id="IPR003222">
    <property type="entry name" value="Antitermntn"/>
</dbReference>
<protein>
    <recommendedName>
        <fullName evidence="6">Antitermination protein</fullName>
    </recommendedName>
</protein>
<evidence type="ECO:0000256" key="3">
    <source>
        <dbReference type="ARBA" id="ARBA00023163"/>
    </source>
</evidence>
<keyword evidence="2" id="KW-0238">DNA-binding</keyword>
<dbReference type="SUPFAM" id="SSF57938">
    <property type="entry name" value="DnaJ/Hsp40 cysteine-rich domain"/>
    <property type="match status" value="1"/>
</dbReference>
<dbReference type="GO" id="GO:0006355">
    <property type="term" value="P:regulation of DNA-templated transcription"/>
    <property type="evidence" value="ECO:0007669"/>
    <property type="project" value="InterPro"/>
</dbReference>
<sequence length="235" mass="26188">MKLESVVKYHSPRPNVFCAVSSRATHAPDNMTGKDVMTALGFVIRRAPLGYSAFCGKMELSQQDKQRAVRLLTAAGIRESVRYPALRKLPQAEREAIVAVIAGYAFLDYARSAATEVPCHQCQGTGFRKAKHCTKCQGKGFTRAACKDCKGRGESVNRMMTRFQGVPVYQPCKRCSGRGYERIPSAVVYRAVCQVTQAITTDTWNKSVKQLLAFLVAELHREEAWAEKQLIHITK</sequence>
<evidence type="ECO:0000313" key="5">
    <source>
        <dbReference type="Proteomes" id="UP000071979"/>
    </source>
</evidence>
<dbReference type="HAMAP" id="MF_04158">
    <property type="entry name" value="Antitermination_lambda"/>
    <property type="match status" value="1"/>
</dbReference>
<proteinExistence type="inferred from homology"/>
<dbReference type="Gene3D" id="1.10.274.110">
    <property type="match status" value="1"/>
</dbReference>
<dbReference type="GO" id="GO:0003677">
    <property type="term" value="F:DNA binding"/>
    <property type="evidence" value="ECO:0007669"/>
    <property type="project" value="UniProtKB-KW"/>
</dbReference>
<dbReference type="InterPro" id="IPR036410">
    <property type="entry name" value="HSP_DnaJ_Cys-rich_dom_sf"/>
</dbReference>
<dbReference type="InterPro" id="IPR038500">
    <property type="entry name" value="Antitermination_sf"/>
</dbReference>
<keyword evidence="3" id="KW-0804">Transcription</keyword>
<dbReference type="RefSeq" id="WP_072208596.1">
    <property type="nucleotide sequence ID" value="NZ_JBBCPZ010000018.1"/>
</dbReference>
<reference evidence="4 5" key="1">
    <citation type="journal article" date="2016" name="Front. Microbiol.">
        <title>Genomic Resource of Rice Seed Associated Bacteria.</title>
        <authorList>
            <person name="Midha S."/>
            <person name="Bansal K."/>
            <person name="Sharma S."/>
            <person name="Kumar N."/>
            <person name="Patil P.P."/>
            <person name="Chaudhry V."/>
            <person name="Patil P.B."/>
        </authorList>
    </citation>
    <scope>NUCLEOTIDE SEQUENCE [LARGE SCALE GENOMIC DNA]</scope>
    <source>
        <strain evidence="4 5">SA3</strain>
    </source>
</reference>